<dbReference type="Proteomes" id="UP000093000">
    <property type="component" value="Unassembled WGS sequence"/>
</dbReference>
<organism evidence="3 4">
    <name type="scientific">Choanephora cucurbitarum</name>
    <dbReference type="NCBI Taxonomy" id="101091"/>
    <lineage>
        <taxon>Eukaryota</taxon>
        <taxon>Fungi</taxon>
        <taxon>Fungi incertae sedis</taxon>
        <taxon>Mucoromycota</taxon>
        <taxon>Mucoromycotina</taxon>
        <taxon>Mucoromycetes</taxon>
        <taxon>Mucorales</taxon>
        <taxon>Mucorineae</taxon>
        <taxon>Choanephoraceae</taxon>
        <taxon>Choanephoroideae</taxon>
        <taxon>Choanephora</taxon>
    </lineage>
</organism>
<dbReference type="GO" id="GO:0034976">
    <property type="term" value="P:response to endoplasmic reticulum stress"/>
    <property type="evidence" value="ECO:0007669"/>
    <property type="project" value="TreeGrafter"/>
</dbReference>
<comment type="caution">
    <text evidence="3">The sequence shown here is derived from an EMBL/GenBank/DDBJ whole genome shotgun (WGS) entry which is preliminary data.</text>
</comment>
<dbReference type="GO" id="GO:1990592">
    <property type="term" value="P:protein K69-linked ufmylation"/>
    <property type="evidence" value="ECO:0007669"/>
    <property type="project" value="TreeGrafter"/>
</dbReference>
<reference evidence="3 4" key="1">
    <citation type="submission" date="2016-03" db="EMBL/GenBank/DDBJ databases">
        <title>Choanephora cucurbitarum.</title>
        <authorList>
            <person name="Min B."/>
            <person name="Park H."/>
            <person name="Park J.-H."/>
            <person name="Shin H.-D."/>
            <person name="Choi I.-G."/>
        </authorList>
    </citation>
    <scope>NUCLEOTIDE SEQUENCE [LARGE SCALE GENOMIC DNA]</scope>
    <source>
        <strain evidence="3 4">KUS-F28377</strain>
    </source>
</reference>
<dbReference type="PANTHER" id="PTHR31057:SF0">
    <property type="entry name" value="E3 UFM1-PROTEIN LIGASE 1"/>
    <property type="match status" value="1"/>
</dbReference>
<dbReference type="EMBL" id="LUGH01000153">
    <property type="protein sequence ID" value="OBZ88418.1"/>
    <property type="molecule type" value="Genomic_DNA"/>
</dbReference>
<protein>
    <submittedName>
        <fullName evidence="3">E3 UFM1-protein ligase 1</fullName>
    </submittedName>
</protein>
<feature type="domain" description="E3 UFM1-protein ligase 1-like N-terminal" evidence="1">
    <location>
        <begin position="6"/>
        <end position="249"/>
    </location>
</feature>
<evidence type="ECO:0000313" key="4">
    <source>
        <dbReference type="Proteomes" id="UP000093000"/>
    </source>
</evidence>
<evidence type="ECO:0000313" key="3">
    <source>
        <dbReference type="EMBL" id="OBZ88418.1"/>
    </source>
</evidence>
<dbReference type="GO" id="GO:0005789">
    <property type="term" value="C:endoplasmic reticulum membrane"/>
    <property type="evidence" value="ECO:0007669"/>
    <property type="project" value="TreeGrafter"/>
</dbReference>
<proteinExistence type="predicted"/>
<dbReference type="STRING" id="101091.A0A1C7NHD0"/>
<evidence type="ECO:0000259" key="2">
    <source>
        <dbReference type="Pfam" id="PF25041"/>
    </source>
</evidence>
<feature type="domain" description="E3 UFM1-protein ligase-like C-terminal" evidence="2">
    <location>
        <begin position="586"/>
        <end position="647"/>
    </location>
</feature>
<dbReference type="InParanoid" id="A0A1C7NHD0"/>
<dbReference type="OrthoDB" id="10258297at2759"/>
<name>A0A1C7NHD0_9FUNG</name>
<accession>A0A1C7NHD0</accession>
<sequence length="665" mass="77313">MTPTLDLVSQLIEQGIQKGLVQQVHRTLDGKHYLAHHYIEDTIQTIVKRDRRTTLSRLAKELGLEQAIVEDKVPFLHQNWTCVDDLILTDDYLEMIQKELARSLESNGCMSIASQVQGLKLPYAFIKSMVSRQFDTEDYVHYPTLPDLITTKEYTENSKSNIQSLLLSLEEPYPVFKLQKSMTMPEDLFYFKVYLEQLVQENTTLGLLRGKRSRAIFEPKQYRQRQLTLIKSIFDSNECITMDTVESLYAFSNPLDLIHDAYGKDSFLSLHSCLIKHTVKQRAREAIESMVDYCDVNDILPEGLTFKDVNKVVDLVMDDMNTNNKRQVDGGYVITTDYMDHLVNESSLYLRSLLVRHQSKLSDSEIIKAFENLGCPHHIAEKILPFKRTEMIKHYAELLKTPYLETGMTASDDPWIQEHKSLTRKKLCNLRQSIYFNYQAAQLFGDAKRSLEKYILKTQCIEFLFQLVIYLILDQSYNKAEVSQSSSLCISLEDIERQRVVDAKERKWVVTYFIRENDHKYDKTSVVEMEALMKKKDLELFVTTILVQDKHHLFNGENLESERTRQQASTLIYSQLHSQLKRLPLSTQTAPELLHLVSLLLFQKTYRIPLYVSGKFVPAILEQVKPLISQEDQHLLTVTHLSIVNNKREEHMDDFRALNQLGMTL</sequence>
<gene>
    <name evidence="3" type="ORF">A0J61_03520</name>
</gene>
<dbReference type="GO" id="GO:0016874">
    <property type="term" value="F:ligase activity"/>
    <property type="evidence" value="ECO:0007669"/>
    <property type="project" value="UniProtKB-KW"/>
</dbReference>
<dbReference type="PANTHER" id="PTHR31057">
    <property type="entry name" value="E3 UFM1-PROTEIN LIGASE 1"/>
    <property type="match status" value="1"/>
</dbReference>
<keyword evidence="4" id="KW-1185">Reference proteome</keyword>
<dbReference type="GO" id="GO:0032434">
    <property type="term" value="P:regulation of proteasomal ubiquitin-dependent protein catabolic process"/>
    <property type="evidence" value="ECO:0007669"/>
    <property type="project" value="TreeGrafter"/>
</dbReference>
<dbReference type="InterPro" id="IPR056579">
    <property type="entry name" value="Ufl1_N"/>
</dbReference>
<dbReference type="AlphaFoldDB" id="A0A1C7NHD0"/>
<dbReference type="Pfam" id="PF09743">
    <property type="entry name" value="E3_UFM1_ligase"/>
    <property type="match status" value="1"/>
</dbReference>
<evidence type="ECO:0000259" key="1">
    <source>
        <dbReference type="Pfam" id="PF09743"/>
    </source>
</evidence>
<keyword evidence="3" id="KW-0436">Ligase</keyword>
<dbReference type="GO" id="GO:0061666">
    <property type="term" value="F:UFM1 ligase activity"/>
    <property type="evidence" value="ECO:0007669"/>
    <property type="project" value="InterPro"/>
</dbReference>
<dbReference type="Pfam" id="PF25041">
    <property type="entry name" value="UFL1_C"/>
    <property type="match status" value="1"/>
</dbReference>
<dbReference type="InterPro" id="IPR018611">
    <property type="entry name" value="Ufl1"/>
</dbReference>
<dbReference type="InterPro" id="IPR056761">
    <property type="entry name" value="Ufl1-like_C"/>
</dbReference>